<evidence type="ECO:0000256" key="8">
    <source>
        <dbReference type="SAM" id="MobiDB-lite"/>
    </source>
</evidence>
<keyword evidence="2 7" id="KW-0285">Flavoprotein</keyword>
<feature type="binding site" evidence="7">
    <location>
        <position position="131"/>
    </location>
    <ligand>
        <name>FMN</name>
        <dbReference type="ChEBI" id="CHEBI:58210"/>
    </ligand>
</feature>
<feature type="binding site" evidence="7">
    <location>
        <begin position="19"/>
        <end position="21"/>
    </location>
    <ligand>
        <name>FMN</name>
        <dbReference type="ChEBI" id="CHEBI:58210"/>
    </ligand>
</feature>
<feature type="binding site" evidence="7">
    <location>
        <position position="45"/>
    </location>
    <ligand>
        <name>FMN</name>
        <dbReference type="ChEBI" id="CHEBI:58210"/>
    </ligand>
</feature>
<evidence type="ECO:0000313" key="11">
    <source>
        <dbReference type="Proteomes" id="UP001143309"/>
    </source>
</evidence>
<dbReference type="PANTHER" id="PTHR43374">
    <property type="entry name" value="FLAVIN PRENYLTRANSFERASE"/>
    <property type="match status" value="1"/>
</dbReference>
<dbReference type="HAMAP" id="MF_01984">
    <property type="entry name" value="ubiX_pad"/>
    <property type="match status" value="1"/>
</dbReference>
<protein>
    <recommendedName>
        <fullName evidence="7">Flavin prenyltransferase UbiX</fullName>
        <ecNumber evidence="7">2.5.1.129</ecNumber>
    </recommendedName>
</protein>
<feature type="domain" description="Flavoprotein" evidence="9">
    <location>
        <begin position="13"/>
        <end position="181"/>
    </location>
</feature>
<dbReference type="RefSeq" id="WP_271199426.1">
    <property type="nucleotide sequence ID" value="NZ_BSFL01000001.1"/>
</dbReference>
<reference evidence="10" key="1">
    <citation type="journal article" date="2014" name="Int. J. Syst. Evol. Microbiol.">
        <title>Complete genome sequence of Corynebacterium casei LMG S-19264T (=DSM 44701T), isolated from a smear-ripened cheese.</title>
        <authorList>
            <consortium name="US DOE Joint Genome Institute (JGI-PGF)"/>
            <person name="Walter F."/>
            <person name="Albersmeier A."/>
            <person name="Kalinowski J."/>
            <person name="Ruckert C."/>
        </authorList>
    </citation>
    <scope>NUCLEOTIDE SEQUENCE</scope>
    <source>
        <strain evidence="10">VKM B-2748</strain>
    </source>
</reference>
<dbReference type="FunFam" id="3.40.50.1950:FF:000001">
    <property type="entry name" value="Flavin prenyltransferase UbiX"/>
    <property type="match status" value="1"/>
</dbReference>
<feature type="binding site" evidence="7">
    <location>
        <position position="161"/>
    </location>
    <ligand>
        <name>dimethylallyl phosphate</name>
        <dbReference type="ChEBI" id="CHEBI:88052"/>
    </ligand>
</feature>
<keyword evidence="1 7" id="KW-0637">Prenyltransferase</keyword>
<comment type="caution">
    <text evidence="7">Lacks conserved residue(s) required for the propagation of feature annotation.</text>
</comment>
<dbReference type="PANTHER" id="PTHR43374:SF1">
    <property type="entry name" value="FLAVIN PRENYLTRANSFERASE PAD1, MITOCHONDRIAL"/>
    <property type="match status" value="1"/>
</dbReference>
<keyword evidence="3 7" id="KW-0288">FMN</keyword>
<keyword evidence="4 7" id="KW-0808">Transferase</keyword>
<feature type="binding site" evidence="7">
    <location>
        <begin position="96"/>
        <end position="99"/>
    </location>
    <ligand>
        <name>FMN</name>
        <dbReference type="ChEBI" id="CHEBI:58210"/>
    </ligand>
</feature>
<evidence type="ECO:0000313" key="10">
    <source>
        <dbReference type="EMBL" id="GLK78931.1"/>
    </source>
</evidence>
<dbReference type="NCBIfam" id="NF004685">
    <property type="entry name" value="PRK06029.1"/>
    <property type="match status" value="1"/>
</dbReference>
<dbReference type="GO" id="GO:0106141">
    <property type="term" value="F:flavin prenyltransferase activity"/>
    <property type="evidence" value="ECO:0007669"/>
    <property type="project" value="UniProtKB-EC"/>
</dbReference>
<dbReference type="InterPro" id="IPR004507">
    <property type="entry name" value="UbiX-like"/>
</dbReference>
<accession>A0A9W6JJQ3</accession>
<proteinExistence type="inferred from homology"/>
<evidence type="ECO:0000256" key="5">
    <source>
        <dbReference type="ARBA" id="ARBA00050612"/>
    </source>
</evidence>
<evidence type="ECO:0000256" key="4">
    <source>
        <dbReference type="ARBA" id="ARBA00022679"/>
    </source>
</evidence>
<evidence type="ECO:0000256" key="7">
    <source>
        <dbReference type="HAMAP-Rule" id="MF_01984"/>
    </source>
</evidence>
<evidence type="ECO:0000256" key="2">
    <source>
        <dbReference type="ARBA" id="ARBA00022630"/>
    </source>
</evidence>
<evidence type="ECO:0000256" key="1">
    <source>
        <dbReference type="ARBA" id="ARBA00022602"/>
    </source>
</evidence>
<comment type="function">
    <text evidence="7">Flavin prenyltransferase that catalyzes the synthesis of the prenylated FMN cofactor (prenyl-FMN) for 4-hydroxy-3-polyprenylbenzoic acid decarboxylase UbiD. The prenyltransferase is metal-independent and links a dimethylallyl moiety from dimethylallyl monophosphate (DMAP) to the flavin N5 and C6 atoms of FMN.</text>
</comment>
<feature type="region of interest" description="Disordered" evidence="8">
    <location>
        <begin position="195"/>
        <end position="214"/>
    </location>
</feature>
<dbReference type="Pfam" id="PF02441">
    <property type="entry name" value="Flavoprotein"/>
    <property type="match status" value="1"/>
</dbReference>
<dbReference type="GO" id="GO:0016831">
    <property type="term" value="F:carboxy-lyase activity"/>
    <property type="evidence" value="ECO:0007669"/>
    <property type="project" value="TreeGrafter"/>
</dbReference>
<comment type="caution">
    <text evidence="10">The sequence shown here is derived from an EMBL/GenBank/DDBJ whole genome shotgun (WGS) entry which is preliminary data.</text>
</comment>
<evidence type="ECO:0000256" key="3">
    <source>
        <dbReference type="ARBA" id="ARBA00022643"/>
    </source>
</evidence>
<dbReference type="Gene3D" id="3.40.50.1950">
    <property type="entry name" value="Flavin prenyltransferase-like"/>
    <property type="match status" value="1"/>
</dbReference>
<dbReference type="NCBIfam" id="TIGR00421">
    <property type="entry name" value="ubiX_pad"/>
    <property type="match status" value="1"/>
</dbReference>
<gene>
    <name evidence="7 10" type="primary">ubiX</name>
    <name evidence="10" type="ORF">GCM10008174_06720</name>
</gene>
<feature type="binding site" evidence="7">
    <location>
        <position position="177"/>
    </location>
    <ligand>
        <name>dimethylallyl phosphate</name>
        <dbReference type="ChEBI" id="CHEBI:88052"/>
    </ligand>
</feature>
<name>A0A9W6JJQ3_9HYPH</name>
<evidence type="ECO:0000259" key="9">
    <source>
        <dbReference type="Pfam" id="PF02441"/>
    </source>
</evidence>
<reference evidence="10" key="2">
    <citation type="submission" date="2023-01" db="EMBL/GenBank/DDBJ databases">
        <authorList>
            <person name="Sun Q."/>
            <person name="Evtushenko L."/>
        </authorList>
    </citation>
    <scope>NUCLEOTIDE SEQUENCE</scope>
    <source>
        <strain evidence="10">VKM B-2748</strain>
    </source>
</reference>
<dbReference type="SUPFAM" id="SSF52507">
    <property type="entry name" value="Homo-oligomeric flavin-containing Cys decarboxylases, HFCD"/>
    <property type="match status" value="1"/>
</dbReference>
<organism evidence="10 11">
    <name type="scientific">Methylopila turkensis</name>
    <dbReference type="NCBI Taxonomy" id="1437816"/>
    <lineage>
        <taxon>Bacteria</taxon>
        <taxon>Pseudomonadati</taxon>
        <taxon>Pseudomonadota</taxon>
        <taxon>Alphaproteobacteria</taxon>
        <taxon>Hyphomicrobiales</taxon>
        <taxon>Methylopilaceae</taxon>
        <taxon>Methylopila</taxon>
    </lineage>
</organism>
<evidence type="ECO:0000256" key="6">
    <source>
        <dbReference type="ARBA" id="ARBA00060793"/>
    </source>
</evidence>
<comment type="similarity">
    <text evidence="6 7">Belongs to the UbiX/PAD1 family.</text>
</comment>
<dbReference type="EC" id="2.5.1.129" evidence="7"/>
<comment type="catalytic activity">
    <reaction evidence="5 7">
        <text>dimethylallyl phosphate + FMNH2 = prenylated FMNH2 + phosphate</text>
        <dbReference type="Rhea" id="RHEA:37743"/>
        <dbReference type="ChEBI" id="CHEBI:43474"/>
        <dbReference type="ChEBI" id="CHEBI:57618"/>
        <dbReference type="ChEBI" id="CHEBI:87467"/>
        <dbReference type="ChEBI" id="CHEBI:88052"/>
        <dbReference type="EC" id="2.5.1.129"/>
    </reaction>
</comment>
<dbReference type="AlphaFoldDB" id="A0A9W6JJQ3"/>
<dbReference type="EMBL" id="BSFL01000001">
    <property type="protein sequence ID" value="GLK78931.1"/>
    <property type="molecule type" value="Genomic_DNA"/>
</dbReference>
<dbReference type="InterPro" id="IPR036551">
    <property type="entry name" value="Flavin_trans-like"/>
</dbReference>
<sequence>MRAGVMAASQLPIVIGISGASGAMLGVRALEVLRELGVETHLVMSRSAQVTLAQETDLRLADLRALASEFHSIENVGASIASGSFRTAGMLVAPCSIRTLSEVATGVTSTLLTRAADVVLKERRRLVLLVRETPLHLGHIRSMASVTEMGAIVMPPVPAFYARPRTIDDMIDHTVGRALDLFGLDAKLSRRWSGVTKARRGTPATTPRLDAEDA</sequence>
<dbReference type="Proteomes" id="UP001143309">
    <property type="component" value="Unassembled WGS sequence"/>
</dbReference>
<keyword evidence="11" id="KW-1185">Reference proteome</keyword>
<dbReference type="InterPro" id="IPR003382">
    <property type="entry name" value="Flavoprotein"/>
</dbReference>